<proteinExistence type="predicted"/>
<sequence length="348" mass="38710">MRFPTDPRLSPDQAAALRRNRVLGKGAERIILEIPDMARLIGVLDDVARSAADPARLRDHGPAAAERFYREPDRAAAPGDGGTVSPGAFVDAYLEAHDRIPDFDRAFSALCEITKRRQKLRSIMSSQPMPVISDIAMRSPLEYLAMDDEAMASWMIWRKWLYDIDNRIGQETGYLVASVMALALGGRVCEARTSPIRRSGGDFARRRVDCIKDNRAYDLKARLTDAPSRRARMGDEMAFARDCSFSGFVPVLLVLEDPGPGRSEELVEAYANYGGSVLYGEEAWSHVHEHAGPMMSAFVDLFLRRPVRAISNAGDRPLDLTLRASEEGINIELLVAEPRMQAMRFGRA</sequence>
<evidence type="ECO:0000313" key="1">
    <source>
        <dbReference type="EMBL" id="MCW3783890.1"/>
    </source>
</evidence>
<evidence type="ECO:0000313" key="2">
    <source>
        <dbReference type="Proteomes" id="UP001207582"/>
    </source>
</evidence>
<evidence type="ECO:0008006" key="3">
    <source>
        <dbReference type="Google" id="ProtNLM"/>
    </source>
</evidence>
<keyword evidence="2" id="KW-1185">Reference proteome</keyword>
<name>A0ABT3J875_9RHOB</name>
<protein>
    <recommendedName>
        <fullName evidence="3">Restriction endonuclease</fullName>
    </recommendedName>
</protein>
<gene>
    <name evidence="1" type="ORF">OM960_20360</name>
</gene>
<dbReference type="RefSeq" id="WP_264773269.1">
    <property type="nucleotide sequence ID" value="NZ_JAPDOG010000027.1"/>
</dbReference>
<accession>A0ABT3J875</accession>
<dbReference type="Proteomes" id="UP001207582">
    <property type="component" value="Unassembled WGS sequence"/>
</dbReference>
<organism evidence="1 2">
    <name type="scientific">Defluviimonas salinarum</name>
    <dbReference type="NCBI Taxonomy" id="2992147"/>
    <lineage>
        <taxon>Bacteria</taxon>
        <taxon>Pseudomonadati</taxon>
        <taxon>Pseudomonadota</taxon>
        <taxon>Alphaproteobacteria</taxon>
        <taxon>Rhodobacterales</taxon>
        <taxon>Paracoccaceae</taxon>
        <taxon>Albidovulum</taxon>
    </lineage>
</organism>
<reference evidence="1 2" key="1">
    <citation type="submission" date="2022-10" db="EMBL/GenBank/DDBJ databases">
        <title>Defluviimonas sp. CAU 1641 isolated from mud.</title>
        <authorList>
            <person name="Kim W."/>
        </authorList>
    </citation>
    <scope>NUCLEOTIDE SEQUENCE [LARGE SCALE GENOMIC DNA]</scope>
    <source>
        <strain evidence="1 2">CAU 1641</strain>
    </source>
</reference>
<comment type="caution">
    <text evidence="1">The sequence shown here is derived from an EMBL/GenBank/DDBJ whole genome shotgun (WGS) entry which is preliminary data.</text>
</comment>
<dbReference type="EMBL" id="JAPDOG010000027">
    <property type="protein sequence ID" value="MCW3783890.1"/>
    <property type="molecule type" value="Genomic_DNA"/>
</dbReference>